<dbReference type="GO" id="GO:0007165">
    <property type="term" value="P:signal transduction"/>
    <property type="evidence" value="ECO:0007669"/>
    <property type="project" value="UniProtKB-KW"/>
</dbReference>
<dbReference type="AlphaFoldDB" id="A0A0F8YT48"/>
<dbReference type="SUPFAM" id="SSF58104">
    <property type="entry name" value="Methyl-accepting chemotaxis protein (MCP) signaling domain"/>
    <property type="match status" value="1"/>
</dbReference>
<dbReference type="InterPro" id="IPR004089">
    <property type="entry name" value="MCPsignal_dom"/>
</dbReference>
<evidence type="ECO:0000313" key="4">
    <source>
        <dbReference type="EMBL" id="KKK57289.1"/>
    </source>
</evidence>
<evidence type="ECO:0000256" key="2">
    <source>
        <dbReference type="SAM" id="Phobius"/>
    </source>
</evidence>
<dbReference type="PANTHER" id="PTHR32089:SF112">
    <property type="entry name" value="LYSOZYME-LIKE PROTEIN-RELATED"/>
    <property type="match status" value="1"/>
</dbReference>
<feature type="non-terminal residue" evidence="4">
    <location>
        <position position="228"/>
    </location>
</feature>
<keyword evidence="2" id="KW-0812">Transmembrane</keyword>
<name>A0A0F8YT48_9ZZZZ</name>
<evidence type="ECO:0000256" key="1">
    <source>
        <dbReference type="ARBA" id="ARBA00023224"/>
    </source>
</evidence>
<dbReference type="GO" id="GO:0016020">
    <property type="term" value="C:membrane"/>
    <property type="evidence" value="ECO:0007669"/>
    <property type="project" value="InterPro"/>
</dbReference>
<dbReference type="PROSITE" id="PS50111">
    <property type="entry name" value="CHEMOTAXIS_TRANSDUC_2"/>
    <property type="match status" value="1"/>
</dbReference>
<dbReference type="PANTHER" id="PTHR32089">
    <property type="entry name" value="METHYL-ACCEPTING CHEMOTAXIS PROTEIN MCPB"/>
    <property type="match status" value="1"/>
</dbReference>
<gene>
    <name evidence="4" type="ORF">LCGC14_3055970</name>
</gene>
<keyword evidence="2" id="KW-0472">Membrane</keyword>
<keyword evidence="1" id="KW-0807">Transducer</keyword>
<organism evidence="4">
    <name type="scientific">marine sediment metagenome</name>
    <dbReference type="NCBI Taxonomy" id="412755"/>
    <lineage>
        <taxon>unclassified sequences</taxon>
        <taxon>metagenomes</taxon>
        <taxon>ecological metagenomes</taxon>
    </lineage>
</organism>
<sequence length="228" mass="24780">MLAQQLDPADLIDGGFNLVGMIFFFIAVIITTVIYYKKRTPTNAIYVFITFAGSMYTLGNLCDKWGFWNGDVADAFGESFGLFIGVVALFFAVIPFLEQKLEKTTVEMKGMIETASRASINVANIANELAASANEVNAASEEIATATQSMTVNTNEAMKASNDIRNVMRIITTISDQTNLLALNASIEAGRAGEQGRGFAVVADEVRKLAEESKHAVRETNEKITDVI</sequence>
<feature type="transmembrane region" description="Helical" evidence="2">
    <location>
        <begin position="15"/>
        <end position="36"/>
    </location>
</feature>
<comment type="caution">
    <text evidence="4">The sequence shown here is derived from an EMBL/GenBank/DDBJ whole genome shotgun (WGS) entry which is preliminary data.</text>
</comment>
<dbReference type="EMBL" id="LAZR01064562">
    <property type="protein sequence ID" value="KKK57289.1"/>
    <property type="molecule type" value="Genomic_DNA"/>
</dbReference>
<protein>
    <recommendedName>
        <fullName evidence="3">Methyl-accepting transducer domain-containing protein</fullName>
    </recommendedName>
</protein>
<evidence type="ECO:0000259" key="3">
    <source>
        <dbReference type="PROSITE" id="PS50111"/>
    </source>
</evidence>
<dbReference type="Pfam" id="PF00015">
    <property type="entry name" value="MCPsignal"/>
    <property type="match status" value="1"/>
</dbReference>
<feature type="domain" description="Methyl-accepting transducer" evidence="3">
    <location>
        <begin position="99"/>
        <end position="228"/>
    </location>
</feature>
<feature type="transmembrane region" description="Helical" evidence="2">
    <location>
        <begin position="43"/>
        <end position="59"/>
    </location>
</feature>
<dbReference type="Gene3D" id="1.10.287.950">
    <property type="entry name" value="Methyl-accepting chemotaxis protein"/>
    <property type="match status" value="1"/>
</dbReference>
<keyword evidence="2" id="KW-1133">Transmembrane helix</keyword>
<accession>A0A0F8YT48</accession>
<feature type="transmembrane region" description="Helical" evidence="2">
    <location>
        <begin position="79"/>
        <end position="97"/>
    </location>
</feature>
<proteinExistence type="predicted"/>
<reference evidence="4" key="1">
    <citation type="journal article" date="2015" name="Nature">
        <title>Complex archaea that bridge the gap between prokaryotes and eukaryotes.</title>
        <authorList>
            <person name="Spang A."/>
            <person name="Saw J.H."/>
            <person name="Jorgensen S.L."/>
            <person name="Zaremba-Niedzwiedzka K."/>
            <person name="Martijn J."/>
            <person name="Lind A.E."/>
            <person name="van Eijk R."/>
            <person name="Schleper C."/>
            <person name="Guy L."/>
            <person name="Ettema T.J."/>
        </authorList>
    </citation>
    <scope>NUCLEOTIDE SEQUENCE</scope>
</reference>